<dbReference type="Pfam" id="PF02148">
    <property type="entry name" value="zf-UBP"/>
    <property type="match status" value="1"/>
</dbReference>
<dbReference type="InterPro" id="IPR013083">
    <property type="entry name" value="Znf_RING/FYVE/PHD"/>
</dbReference>
<protein>
    <submittedName>
        <fullName evidence="2">UBP-type zinc finger domain-containing protein</fullName>
    </submittedName>
</protein>
<dbReference type="EMBL" id="JAJNDB010000001">
    <property type="protein sequence ID" value="MCD2192927.1"/>
    <property type="molecule type" value="Genomic_DNA"/>
</dbReference>
<evidence type="ECO:0000313" key="3">
    <source>
        <dbReference type="Proteomes" id="UP001199469"/>
    </source>
</evidence>
<evidence type="ECO:0000313" key="2">
    <source>
        <dbReference type="EMBL" id="MCD2192927.1"/>
    </source>
</evidence>
<feature type="domain" description="UBP-type" evidence="1">
    <location>
        <begin position="2"/>
        <end position="106"/>
    </location>
</feature>
<keyword evidence="3" id="KW-1185">Reference proteome</keyword>
<evidence type="ECO:0000259" key="1">
    <source>
        <dbReference type="PROSITE" id="PS50271"/>
    </source>
</evidence>
<dbReference type="SUPFAM" id="SSF57850">
    <property type="entry name" value="RING/U-box"/>
    <property type="match status" value="1"/>
</dbReference>
<dbReference type="Gene3D" id="3.30.40.10">
    <property type="entry name" value="Zinc/RING finger domain, C3HC4 (zinc finger)"/>
    <property type="match status" value="1"/>
</dbReference>
<comment type="caution">
    <text evidence="2">The sequence shown here is derived from an EMBL/GenBank/DDBJ whole genome shotgun (WGS) entry which is preliminary data.</text>
</comment>
<proteinExistence type="predicted"/>
<dbReference type="PROSITE" id="PS50271">
    <property type="entry name" value="ZF_UBP"/>
    <property type="match status" value="1"/>
</dbReference>
<sequence length="106" mass="11843">MGACEHLIASKDLDEPMPAVDPESPGLICPDCREAGYDVWAHLRMCVTCGHVACCDSSPYRHATVHYESTGHPVMQSFEPGESWRWCYVDRRLLPLVAQEGRPASR</sequence>
<dbReference type="InterPro" id="IPR001607">
    <property type="entry name" value="Znf_UBP"/>
</dbReference>
<dbReference type="Proteomes" id="UP001199469">
    <property type="component" value="Unassembled WGS sequence"/>
</dbReference>
<organism evidence="2 3">
    <name type="scientific">Actinomycetospora endophytica</name>
    <dbReference type="NCBI Taxonomy" id="2291215"/>
    <lineage>
        <taxon>Bacteria</taxon>
        <taxon>Bacillati</taxon>
        <taxon>Actinomycetota</taxon>
        <taxon>Actinomycetes</taxon>
        <taxon>Pseudonocardiales</taxon>
        <taxon>Pseudonocardiaceae</taxon>
        <taxon>Actinomycetospora</taxon>
    </lineage>
</organism>
<dbReference type="RefSeq" id="WP_230730588.1">
    <property type="nucleotide sequence ID" value="NZ_JAJNDB010000001.1"/>
</dbReference>
<accession>A0ABS8P3V2</accession>
<gene>
    <name evidence="2" type="ORF">LQ327_05930</name>
</gene>
<reference evidence="2 3" key="1">
    <citation type="submission" date="2021-11" db="EMBL/GenBank/DDBJ databases">
        <title>Draft genome sequence of Actinomycetospora sp. SF1 isolated from the rhizosphere soil.</title>
        <authorList>
            <person name="Duangmal K."/>
            <person name="Chantavorakit T."/>
        </authorList>
    </citation>
    <scope>NUCLEOTIDE SEQUENCE [LARGE SCALE GENOMIC DNA]</scope>
    <source>
        <strain evidence="2 3">TBRC 5722</strain>
    </source>
</reference>
<name>A0ABS8P3V2_9PSEU</name>